<dbReference type="SUPFAM" id="SSF49854">
    <property type="entry name" value="Spermadhesin, CUB domain"/>
    <property type="match status" value="1"/>
</dbReference>
<evidence type="ECO:0000313" key="11">
    <source>
        <dbReference type="EMBL" id="KAK6725905.1"/>
    </source>
</evidence>
<feature type="binding site" evidence="8">
    <location>
        <position position="231"/>
    </location>
    <ligand>
        <name>Zn(2+)</name>
        <dbReference type="ChEBI" id="CHEBI:29105"/>
        <note>catalytic</note>
    </ligand>
</feature>
<sequence>MRTLVLLFLLALCVNAGFFDTKFGKHLKKLANKIKDSFNTTAMLRIREKIDRMTEKIKKKLTLRPEQKAILGELLKRLNPLKTNNSLDFSIQRVNERSGVGQLLYQGDIALREEQFDSFVTDEFADDDDDDEGREKRQAAFRNQYYPLNIWSEGIDYYFHSSSTRSVRSVFKKAAEAWQKDTCIDFRENSRAEHRVRVTVQTGCWSMIGRDGGEQDLSLGKDCDNIGTAAHEIGHAIGLLHTHSRHDRDNYVTLNTHNIQPGWMSEFAKQSRARNENYGMPYDYGSVMHYPPYGPPSINGQPTMIPHDPAYMESLGSPLISFLELLIVNKHYGCTKICESARSSANCQMGGFPHPRDCSKCVCPSGYGGRLCNERPSGCGKVVEASSSPQTIVVEAGDRRAGQRFREDMTICNYWIKAPEGSKIEVKITEMPNGLATHGCQAWGVEIKTHSDPRFTGYRFCAEEDVGVTMVSKTNIVPVVIYNRYYITQVKIEYRIDVLLFCEPGISAGVTSSSYPLNEQFVRNYADSAEFTKCL</sequence>
<gene>
    <name evidence="11" type="primary">Necator_chrI.g429</name>
    <name evidence="11" type="ORF">RB195_004307</name>
</gene>
<dbReference type="InterPro" id="IPR001506">
    <property type="entry name" value="Peptidase_M12A"/>
</dbReference>
<protein>
    <recommendedName>
        <fullName evidence="7">Zinc metalloproteinase</fullName>
    </recommendedName>
</protein>
<keyword evidence="12" id="KW-1185">Reference proteome</keyword>
<dbReference type="InterPro" id="IPR024079">
    <property type="entry name" value="MetalloPept_cat_dom_sf"/>
</dbReference>
<evidence type="ECO:0000256" key="7">
    <source>
        <dbReference type="PIRNR" id="PIRNR036365"/>
    </source>
</evidence>
<keyword evidence="6" id="KW-0325">Glycoprotein</keyword>
<comment type="caution">
    <text evidence="11">The sequence shown here is derived from an EMBL/GenBank/DDBJ whole genome shotgun (WGS) entry which is preliminary data.</text>
</comment>
<feature type="binding site" evidence="8">
    <location>
        <position position="235"/>
    </location>
    <ligand>
        <name>Zn(2+)</name>
        <dbReference type="ChEBI" id="CHEBI:29105"/>
        <note>catalytic</note>
    </ligand>
</feature>
<evidence type="ECO:0000256" key="6">
    <source>
        <dbReference type="ARBA" id="ARBA00023180"/>
    </source>
</evidence>
<feature type="signal peptide" evidence="7 9">
    <location>
        <begin position="1"/>
        <end position="16"/>
    </location>
</feature>
<evidence type="ECO:0000256" key="4">
    <source>
        <dbReference type="ARBA" id="ARBA00022729"/>
    </source>
</evidence>
<dbReference type="CDD" id="cd04280">
    <property type="entry name" value="ZnMc_astacin_like"/>
    <property type="match status" value="1"/>
</dbReference>
<dbReference type="InterPro" id="IPR035914">
    <property type="entry name" value="Sperma_CUB_dom_sf"/>
</dbReference>
<keyword evidence="2 7" id="KW-0964">Secreted</keyword>
<keyword evidence="8 9" id="KW-0645">Protease</keyword>
<keyword evidence="3" id="KW-0245">EGF-like domain</keyword>
<feature type="active site" evidence="8">
    <location>
        <position position="232"/>
    </location>
</feature>
<reference evidence="11 12" key="1">
    <citation type="submission" date="2023-08" db="EMBL/GenBank/DDBJ databases">
        <title>A Necator americanus chromosomal reference genome.</title>
        <authorList>
            <person name="Ilik V."/>
            <person name="Petrzelkova K.J."/>
            <person name="Pardy F."/>
            <person name="Fuh T."/>
            <person name="Niatou-Singa F.S."/>
            <person name="Gouil Q."/>
            <person name="Baker L."/>
            <person name="Ritchie M.E."/>
            <person name="Jex A.R."/>
            <person name="Gazzola D."/>
            <person name="Li H."/>
            <person name="Toshio Fujiwara R."/>
            <person name="Zhan B."/>
            <person name="Aroian R.V."/>
            <person name="Pafco B."/>
            <person name="Schwarz E.M."/>
        </authorList>
    </citation>
    <scope>NUCLEOTIDE SEQUENCE [LARGE SCALE GENOMIC DNA]</scope>
    <source>
        <strain evidence="11 12">Aroian</strain>
        <tissue evidence="11">Whole animal</tissue>
    </source>
</reference>
<proteinExistence type="predicted"/>
<evidence type="ECO:0000256" key="2">
    <source>
        <dbReference type="ARBA" id="ARBA00022525"/>
    </source>
</evidence>
<dbReference type="PANTHER" id="PTHR10127:SF891">
    <property type="entry name" value="ZINC METALLOPROTEINASE NAS-29"/>
    <property type="match status" value="1"/>
</dbReference>
<comment type="cofactor">
    <cofactor evidence="8 9">
        <name>Zn(2+)</name>
        <dbReference type="ChEBI" id="CHEBI:29105"/>
    </cofactor>
    <text evidence="8 9">Binds 1 zinc ion per subunit.</text>
</comment>
<dbReference type="PRINTS" id="PR00480">
    <property type="entry name" value="ASTACIN"/>
</dbReference>
<dbReference type="InterPro" id="IPR006026">
    <property type="entry name" value="Peptidase_Metallo"/>
</dbReference>
<keyword evidence="8 9" id="KW-0482">Metalloprotease</keyword>
<dbReference type="InterPro" id="IPR017050">
    <property type="entry name" value="Metallopeptidase_nem"/>
</dbReference>
<keyword evidence="8 9" id="KW-0479">Metal-binding</keyword>
<keyword evidence="5" id="KW-1015">Disulfide bond</keyword>
<evidence type="ECO:0000256" key="8">
    <source>
        <dbReference type="PROSITE-ProRule" id="PRU01211"/>
    </source>
</evidence>
<evidence type="ECO:0000259" key="10">
    <source>
        <dbReference type="PROSITE" id="PS51864"/>
    </source>
</evidence>
<evidence type="ECO:0000256" key="1">
    <source>
        <dbReference type="ARBA" id="ARBA00004613"/>
    </source>
</evidence>
<accession>A0ABR1BJ35</accession>
<dbReference type="PIRSF" id="PIRSF036365">
    <property type="entry name" value="Astacin_nematoda"/>
    <property type="match status" value="1"/>
</dbReference>
<evidence type="ECO:0000313" key="12">
    <source>
        <dbReference type="Proteomes" id="UP001303046"/>
    </source>
</evidence>
<evidence type="ECO:0000256" key="3">
    <source>
        <dbReference type="ARBA" id="ARBA00022536"/>
    </source>
</evidence>
<dbReference type="SMART" id="SM00235">
    <property type="entry name" value="ZnMc"/>
    <property type="match status" value="1"/>
</dbReference>
<evidence type="ECO:0000256" key="5">
    <source>
        <dbReference type="ARBA" id="ARBA00023157"/>
    </source>
</evidence>
<feature type="chain" id="PRO_5044966657" description="Zinc metalloproteinase" evidence="7 9">
    <location>
        <begin position="17"/>
        <end position="535"/>
    </location>
</feature>
<dbReference type="EMBL" id="JAVFWL010000001">
    <property type="protein sequence ID" value="KAK6725905.1"/>
    <property type="molecule type" value="Genomic_DNA"/>
</dbReference>
<name>A0ABR1BJ35_NECAM</name>
<dbReference type="PROSITE" id="PS51864">
    <property type="entry name" value="ASTACIN"/>
    <property type="match status" value="1"/>
</dbReference>
<dbReference type="SUPFAM" id="SSF55486">
    <property type="entry name" value="Metalloproteases ('zincins'), catalytic domain"/>
    <property type="match status" value="1"/>
</dbReference>
<comment type="caution">
    <text evidence="8">Lacks conserved residue(s) required for the propagation of feature annotation.</text>
</comment>
<keyword evidence="8 9" id="KW-0862">Zinc</keyword>
<keyword evidence="8 9" id="KW-0378">Hydrolase</keyword>
<feature type="binding site" evidence="8">
    <location>
        <position position="241"/>
    </location>
    <ligand>
        <name>Zn(2+)</name>
        <dbReference type="ChEBI" id="CHEBI:29105"/>
        <note>catalytic</note>
    </ligand>
</feature>
<dbReference type="InterPro" id="IPR034035">
    <property type="entry name" value="Astacin-like_dom"/>
</dbReference>
<comment type="subcellular location">
    <subcellularLocation>
        <location evidence="1 7">Secreted</location>
    </subcellularLocation>
</comment>
<dbReference type="Gene3D" id="3.40.390.10">
    <property type="entry name" value="Collagenase (Catalytic Domain)"/>
    <property type="match status" value="1"/>
</dbReference>
<keyword evidence="4 7" id="KW-0732">Signal</keyword>
<feature type="domain" description="Peptidase M12A" evidence="10">
    <location>
        <begin position="139"/>
        <end position="335"/>
    </location>
</feature>
<dbReference type="Proteomes" id="UP001303046">
    <property type="component" value="Unassembled WGS sequence"/>
</dbReference>
<dbReference type="Pfam" id="PF01400">
    <property type="entry name" value="Astacin"/>
    <property type="match status" value="1"/>
</dbReference>
<organism evidence="11 12">
    <name type="scientific">Necator americanus</name>
    <name type="common">Human hookworm</name>
    <dbReference type="NCBI Taxonomy" id="51031"/>
    <lineage>
        <taxon>Eukaryota</taxon>
        <taxon>Metazoa</taxon>
        <taxon>Ecdysozoa</taxon>
        <taxon>Nematoda</taxon>
        <taxon>Chromadorea</taxon>
        <taxon>Rhabditida</taxon>
        <taxon>Rhabditina</taxon>
        <taxon>Rhabditomorpha</taxon>
        <taxon>Strongyloidea</taxon>
        <taxon>Ancylostomatidae</taxon>
        <taxon>Bunostominae</taxon>
        <taxon>Necator</taxon>
    </lineage>
</organism>
<evidence type="ECO:0000256" key="9">
    <source>
        <dbReference type="RuleBase" id="RU361183"/>
    </source>
</evidence>
<dbReference type="PANTHER" id="PTHR10127">
    <property type="entry name" value="DISCOIDIN, CUB, EGF, LAMININ , AND ZINC METALLOPROTEASE DOMAIN CONTAINING"/>
    <property type="match status" value="1"/>
</dbReference>